<evidence type="ECO:0000313" key="1">
    <source>
        <dbReference type="EMBL" id="MDK2598646.1"/>
    </source>
</evidence>
<name>A0ABT7EUA9_9GAMM</name>
<dbReference type="Proteomes" id="UP001231915">
    <property type="component" value="Unassembled WGS sequence"/>
</dbReference>
<evidence type="ECO:0000313" key="2">
    <source>
        <dbReference type="Proteomes" id="UP001231915"/>
    </source>
</evidence>
<keyword evidence="2" id="KW-1185">Reference proteome</keyword>
<sequence>MGKNWDWSFKQGRIKRLNYEIESRLNDLPFNSNEIPRHSHDGTMQSRFVKGWQSVTEAEIQMKFSGLFRRPHHIKG</sequence>
<dbReference type="RefSeq" id="WP_284138905.1">
    <property type="nucleotide sequence ID" value="NZ_JASJUT010000021.1"/>
</dbReference>
<organism evidence="1 2">
    <name type="scientific">Pseudoalteromonas obscura</name>
    <dbReference type="NCBI Taxonomy" id="3048491"/>
    <lineage>
        <taxon>Bacteria</taxon>
        <taxon>Pseudomonadati</taxon>
        <taxon>Pseudomonadota</taxon>
        <taxon>Gammaproteobacteria</taxon>
        <taxon>Alteromonadales</taxon>
        <taxon>Pseudoalteromonadaceae</taxon>
        <taxon>Pseudoalteromonas</taxon>
    </lineage>
</organism>
<proteinExistence type="predicted"/>
<reference evidence="1 2" key="1">
    <citation type="submission" date="2023-05" db="EMBL/GenBank/DDBJ databases">
        <title>Pseudoalteromonas ardens sp. nov., Pseudoalteromonas obscura sp. nov., and Pseudoalteromonas umbrosa sp. nov., isolated from the coral Montipora capitata.</title>
        <authorList>
            <person name="Thomas E.M."/>
            <person name="Smith E.M."/>
            <person name="Papke E."/>
            <person name="Shlafstein M.D."/>
            <person name="Oline D.K."/>
            <person name="Videau P."/>
            <person name="Saw J.H."/>
            <person name="Strangman W.K."/>
            <person name="Ushijima B."/>
        </authorList>
    </citation>
    <scope>NUCLEOTIDE SEQUENCE [LARGE SCALE GENOMIC DNA]</scope>
    <source>
        <strain evidence="1 2">P94</strain>
    </source>
</reference>
<gene>
    <name evidence="1" type="ORF">QNM18_26690</name>
</gene>
<dbReference type="EMBL" id="JASJUT010000021">
    <property type="protein sequence ID" value="MDK2598646.1"/>
    <property type="molecule type" value="Genomic_DNA"/>
</dbReference>
<comment type="caution">
    <text evidence="1">The sequence shown here is derived from an EMBL/GenBank/DDBJ whole genome shotgun (WGS) entry which is preliminary data.</text>
</comment>
<accession>A0ABT7EUA9</accession>
<protein>
    <submittedName>
        <fullName evidence="1">Uncharacterized protein</fullName>
    </submittedName>
</protein>